<feature type="region of interest" description="Disordered" evidence="2">
    <location>
        <begin position="275"/>
        <end position="295"/>
    </location>
</feature>
<evidence type="ECO:0000256" key="1">
    <source>
        <dbReference type="SAM" id="Coils"/>
    </source>
</evidence>
<keyword evidence="4" id="KW-0808">Transferase</keyword>
<comment type="caution">
    <text evidence="4">The sequence shown here is derived from an EMBL/GenBank/DDBJ whole genome shotgun (WGS) entry which is preliminary data.</text>
</comment>
<dbReference type="Gene3D" id="1.10.8.270">
    <property type="entry name" value="putative rabgap domain of human tbc1 domain family member 14 like domains"/>
    <property type="match status" value="1"/>
</dbReference>
<dbReference type="OrthoDB" id="206700at2759"/>
<dbReference type="EMBL" id="BEYU01000012">
    <property type="protein sequence ID" value="GBG25242.1"/>
    <property type="molecule type" value="Genomic_DNA"/>
</dbReference>
<gene>
    <name evidence="4" type="ORF">FCC1311_014592</name>
</gene>
<dbReference type="PROSITE" id="PS50086">
    <property type="entry name" value="TBC_RABGAP"/>
    <property type="match status" value="1"/>
</dbReference>
<dbReference type="Pfam" id="PF00566">
    <property type="entry name" value="RabGAP-TBC"/>
    <property type="match status" value="1"/>
</dbReference>
<evidence type="ECO:0000256" key="2">
    <source>
        <dbReference type="SAM" id="MobiDB-lite"/>
    </source>
</evidence>
<keyword evidence="5" id="KW-1185">Reference proteome</keyword>
<sequence>MPQLLQVPLLDVSGAQDLAESFPEDIDLDLDLGADNENDNNKGSDGLPVHGQRPKDEVARRRKRDSRLGGFCARLGWLAREARSCPTLAPYLGRAFESQTDLDAFQEQGVAFAVQESGETLLHAGFAQDIAVDLRDGRVKRTRLGAYALPWLAGRMLSRDSNWLVFAAPETVKMARPGSYQDPAALFAPWADIWALGMILVSLFRELDHVAETEAEAIARLTQLARKAADPGSHVASYVDDVLPTDQLPLDTDFVDFLCRCLHELDHATQPNLEEAENRADHDKHQKRLVPGDQEGPALAEQVRNIIKLQQVMLMLSLRREHAQLRVELQKLVDKMSKAEIAPTRGIAHQSGVNISASVRALTWLGLLGVPLAPAPPGGHLDAISGAPLRIATSAELEYSMLQPLLRQAHEVDNQLQQDVPRCHQYHPVLRSGELREQVRRVLKAWVVSHPQGAYWQGMDSIAAALCALYPGDEAVSFAAFDRLVAQHLPGLFLRSKARNTRRIHSRLSAVEQMLAFHDPQLAAHLRSLGVESEHFALPWVLTMFAHVLPVGAIWRMWDFCLARAPGRGLVLLSVAVLVELRDVLLSYHDFGDAVGFLTRLPVSLDRLVHRCLKLARAADRLTPDLTALQGDRDLPSGTSPRLCGQDALDEVRDRALLVEVVSSATSRQSGDAESAADDGLFHLADLRCGERSASKDAQRISAALEDSVRGIEPSKHLIVLTGADEAAVHTLATSLVSESRLPFVCLLPRPIESIGRHRS</sequence>
<dbReference type="InterPro" id="IPR000195">
    <property type="entry name" value="Rab-GAP-TBC_dom"/>
</dbReference>
<name>A0A2R5G2L7_9STRA</name>
<keyword evidence="4" id="KW-0418">Kinase</keyword>
<dbReference type="InParanoid" id="A0A2R5G2L7"/>
<dbReference type="GO" id="GO:0016301">
    <property type="term" value="F:kinase activity"/>
    <property type="evidence" value="ECO:0007669"/>
    <property type="project" value="UniProtKB-KW"/>
</dbReference>
<dbReference type="PANTHER" id="PTHR22957:SF168">
    <property type="entry name" value="TBC DOMAIN-CONTAINING PROTEIN KINASE-LIKE PROTEIN"/>
    <property type="match status" value="1"/>
</dbReference>
<dbReference type="InterPro" id="IPR035969">
    <property type="entry name" value="Rab-GAP_TBC_sf"/>
</dbReference>
<evidence type="ECO:0000313" key="4">
    <source>
        <dbReference type="EMBL" id="GBG25242.1"/>
    </source>
</evidence>
<dbReference type="SUPFAM" id="SSF47923">
    <property type="entry name" value="Ypt/Rab-GAP domain of gyp1p"/>
    <property type="match status" value="2"/>
</dbReference>
<keyword evidence="1" id="KW-0175">Coiled coil</keyword>
<dbReference type="Gene3D" id="1.10.472.80">
    <property type="entry name" value="Ypt/Rab-GAP domain of gyp1p, domain 3"/>
    <property type="match status" value="1"/>
</dbReference>
<accession>A0A2R5G2L7</accession>
<protein>
    <submittedName>
        <fullName evidence="4">TBC domain-containing protein kinase-like protein</fullName>
    </submittedName>
</protein>
<dbReference type="PANTHER" id="PTHR22957">
    <property type="entry name" value="TBC1 DOMAIN FAMILY MEMBER GTPASE-ACTIVATING PROTEIN"/>
    <property type="match status" value="1"/>
</dbReference>
<dbReference type="SMART" id="SM00164">
    <property type="entry name" value="TBC"/>
    <property type="match status" value="1"/>
</dbReference>
<feature type="domain" description="Rab-GAP TBC" evidence="3">
    <location>
        <begin position="354"/>
        <end position="565"/>
    </location>
</feature>
<evidence type="ECO:0000313" key="5">
    <source>
        <dbReference type="Proteomes" id="UP000241890"/>
    </source>
</evidence>
<dbReference type="AlphaFoldDB" id="A0A2R5G2L7"/>
<dbReference type="GO" id="GO:0005096">
    <property type="term" value="F:GTPase activator activity"/>
    <property type="evidence" value="ECO:0007669"/>
    <property type="project" value="TreeGrafter"/>
</dbReference>
<feature type="region of interest" description="Disordered" evidence="2">
    <location>
        <begin position="29"/>
        <end position="62"/>
    </location>
</feature>
<organism evidence="4 5">
    <name type="scientific">Hondaea fermentalgiana</name>
    <dbReference type="NCBI Taxonomy" id="2315210"/>
    <lineage>
        <taxon>Eukaryota</taxon>
        <taxon>Sar</taxon>
        <taxon>Stramenopiles</taxon>
        <taxon>Bigyra</taxon>
        <taxon>Labyrinthulomycetes</taxon>
        <taxon>Thraustochytrida</taxon>
        <taxon>Thraustochytriidae</taxon>
        <taxon>Hondaea</taxon>
    </lineage>
</organism>
<feature type="compositionally biased region" description="Acidic residues" evidence="2">
    <location>
        <begin position="29"/>
        <end position="38"/>
    </location>
</feature>
<reference evidence="4 5" key="1">
    <citation type="submission" date="2017-12" db="EMBL/GenBank/DDBJ databases">
        <title>Sequencing, de novo assembly and annotation of complete genome of a new Thraustochytrid species, strain FCC1311.</title>
        <authorList>
            <person name="Sedici K."/>
            <person name="Godart F."/>
            <person name="Aiese Cigliano R."/>
            <person name="Sanseverino W."/>
            <person name="Barakat M."/>
            <person name="Ortet P."/>
            <person name="Marechal E."/>
            <person name="Cagnac O."/>
            <person name="Amato A."/>
        </authorList>
    </citation>
    <scope>NUCLEOTIDE SEQUENCE [LARGE SCALE GENOMIC DNA]</scope>
</reference>
<feature type="coiled-coil region" evidence="1">
    <location>
        <begin position="315"/>
        <end position="342"/>
    </location>
</feature>
<proteinExistence type="predicted"/>
<evidence type="ECO:0000259" key="3">
    <source>
        <dbReference type="PROSITE" id="PS50086"/>
    </source>
</evidence>
<dbReference type="Proteomes" id="UP000241890">
    <property type="component" value="Unassembled WGS sequence"/>
</dbReference>